<dbReference type="STRING" id="1408189.CLAC_02810"/>
<dbReference type="GO" id="GO:0005829">
    <property type="term" value="C:cytosol"/>
    <property type="evidence" value="ECO:0007669"/>
    <property type="project" value="TreeGrafter"/>
</dbReference>
<dbReference type="Proteomes" id="UP000058446">
    <property type="component" value="Chromosome"/>
</dbReference>
<gene>
    <name evidence="10" type="ORF">CLAC_02810</name>
</gene>
<dbReference type="GO" id="GO:0006233">
    <property type="term" value="P:dTDP biosynthetic process"/>
    <property type="evidence" value="ECO:0007669"/>
    <property type="project" value="InterPro"/>
</dbReference>
<evidence type="ECO:0000256" key="2">
    <source>
        <dbReference type="ARBA" id="ARBA00012980"/>
    </source>
</evidence>
<dbReference type="PROSITE" id="PS01331">
    <property type="entry name" value="THYMIDYLATE_KINASE"/>
    <property type="match status" value="1"/>
</dbReference>
<accession>A0A0K2GYH9</accession>
<reference evidence="10 11" key="1">
    <citation type="submission" date="2013-10" db="EMBL/GenBank/DDBJ databases">
        <title>Complete genome sequence of Corynebacterium lactis DSM 45799(T), isolated from raw cow milk.</title>
        <authorList>
            <person name="Ruckert C."/>
            <person name="Albersmeier A."/>
            <person name="Lipski A."/>
            <person name="Kalinowski J."/>
        </authorList>
    </citation>
    <scope>NUCLEOTIDE SEQUENCE [LARGE SCALE GENOMIC DNA]</scope>
    <source>
        <strain evidence="10 11">RW2-5</strain>
    </source>
</reference>
<dbReference type="NCBIfam" id="NF005923">
    <property type="entry name" value="PRK07933.1"/>
    <property type="match status" value="1"/>
</dbReference>
<dbReference type="Pfam" id="PF02223">
    <property type="entry name" value="Thymidylate_kin"/>
    <property type="match status" value="1"/>
</dbReference>
<sequence length="209" mass="23082">MIIAIEGIDGAGKNTLVTALSESLRARGLIVERMTFPAYRQTIFADLADQALHGQLGDTAESAWAMALLFALDRKDRREAIAQAERDSDILIIDRYVASNAAYSFARTGDRAIVDWIERTEFSEFGLPTPDLQVCLATPVEVAADRARSREQSDASRVRDVYEKDGSLQSRTLAAYSDLAASEWGSPWLFLTGDDGVSVLDEWIATNFR</sequence>
<dbReference type="CDD" id="cd01672">
    <property type="entry name" value="TMPK"/>
    <property type="match status" value="1"/>
</dbReference>
<evidence type="ECO:0000256" key="4">
    <source>
        <dbReference type="ARBA" id="ARBA00022679"/>
    </source>
</evidence>
<keyword evidence="5" id="KW-0545">Nucleotide biosynthesis</keyword>
<dbReference type="EMBL" id="CP006841">
    <property type="protein sequence ID" value="ALA66840.1"/>
    <property type="molecule type" value="Genomic_DNA"/>
</dbReference>
<dbReference type="GO" id="GO:0005524">
    <property type="term" value="F:ATP binding"/>
    <property type="evidence" value="ECO:0007669"/>
    <property type="project" value="UniProtKB-KW"/>
</dbReference>
<evidence type="ECO:0000256" key="6">
    <source>
        <dbReference type="ARBA" id="ARBA00022741"/>
    </source>
</evidence>
<dbReference type="EC" id="2.7.4.9" evidence="2"/>
<evidence type="ECO:0000313" key="10">
    <source>
        <dbReference type="EMBL" id="ALA66840.1"/>
    </source>
</evidence>
<protein>
    <recommendedName>
        <fullName evidence="3">Thymidylate kinase</fullName>
        <ecNumber evidence="2">2.7.4.9</ecNumber>
    </recommendedName>
</protein>
<dbReference type="Gene3D" id="3.40.50.300">
    <property type="entry name" value="P-loop containing nucleotide triphosphate hydrolases"/>
    <property type="match status" value="1"/>
</dbReference>
<evidence type="ECO:0000259" key="9">
    <source>
        <dbReference type="Pfam" id="PF02223"/>
    </source>
</evidence>
<keyword evidence="7 10" id="KW-0418">Kinase</keyword>
<dbReference type="GO" id="GO:0006227">
    <property type="term" value="P:dUDP biosynthetic process"/>
    <property type="evidence" value="ECO:0007669"/>
    <property type="project" value="TreeGrafter"/>
</dbReference>
<dbReference type="InterPro" id="IPR027417">
    <property type="entry name" value="P-loop_NTPase"/>
</dbReference>
<dbReference type="InterPro" id="IPR018095">
    <property type="entry name" value="Thymidylate_kin_CS"/>
</dbReference>
<evidence type="ECO:0000256" key="8">
    <source>
        <dbReference type="ARBA" id="ARBA00022840"/>
    </source>
</evidence>
<dbReference type="SUPFAM" id="SSF52540">
    <property type="entry name" value="P-loop containing nucleoside triphosphate hydrolases"/>
    <property type="match status" value="1"/>
</dbReference>
<feature type="domain" description="Thymidylate kinase-like" evidence="9">
    <location>
        <begin position="5"/>
        <end position="155"/>
    </location>
</feature>
<proteinExistence type="inferred from homology"/>
<evidence type="ECO:0000256" key="5">
    <source>
        <dbReference type="ARBA" id="ARBA00022727"/>
    </source>
</evidence>
<dbReference type="AlphaFoldDB" id="A0A0K2GYH9"/>
<dbReference type="PANTHER" id="PTHR10344:SF4">
    <property type="entry name" value="UMP-CMP KINASE 2, MITOCHONDRIAL"/>
    <property type="match status" value="1"/>
</dbReference>
<name>A0A0K2GYH9_9CORY</name>
<dbReference type="GO" id="GO:0006235">
    <property type="term" value="P:dTTP biosynthetic process"/>
    <property type="evidence" value="ECO:0007669"/>
    <property type="project" value="TreeGrafter"/>
</dbReference>
<comment type="similarity">
    <text evidence="1">Belongs to the thymidylate kinase family.</text>
</comment>
<dbReference type="PANTHER" id="PTHR10344">
    <property type="entry name" value="THYMIDYLATE KINASE"/>
    <property type="match status" value="1"/>
</dbReference>
<evidence type="ECO:0000256" key="3">
    <source>
        <dbReference type="ARBA" id="ARBA00017144"/>
    </source>
</evidence>
<organism evidence="10 11">
    <name type="scientific">Corynebacterium lactis RW2-5</name>
    <dbReference type="NCBI Taxonomy" id="1408189"/>
    <lineage>
        <taxon>Bacteria</taxon>
        <taxon>Bacillati</taxon>
        <taxon>Actinomycetota</taxon>
        <taxon>Actinomycetes</taxon>
        <taxon>Mycobacteriales</taxon>
        <taxon>Corynebacteriaceae</taxon>
        <taxon>Corynebacterium</taxon>
    </lineage>
</organism>
<dbReference type="PATRIC" id="fig|1408189.4.peg.560"/>
<dbReference type="RefSeq" id="WP_053411594.1">
    <property type="nucleotide sequence ID" value="NZ_CP006841.1"/>
</dbReference>
<keyword evidence="11" id="KW-1185">Reference proteome</keyword>
<evidence type="ECO:0000256" key="1">
    <source>
        <dbReference type="ARBA" id="ARBA00009776"/>
    </source>
</evidence>
<dbReference type="KEGG" id="clw:CLAC_02810"/>
<dbReference type="InterPro" id="IPR039430">
    <property type="entry name" value="Thymidylate_kin-like_dom"/>
</dbReference>
<evidence type="ECO:0000256" key="7">
    <source>
        <dbReference type="ARBA" id="ARBA00022777"/>
    </source>
</evidence>
<evidence type="ECO:0000313" key="11">
    <source>
        <dbReference type="Proteomes" id="UP000058446"/>
    </source>
</evidence>
<dbReference type="OrthoDB" id="9774907at2"/>
<dbReference type="GO" id="GO:0004798">
    <property type="term" value="F:dTMP kinase activity"/>
    <property type="evidence" value="ECO:0007669"/>
    <property type="project" value="UniProtKB-EC"/>
</dbReference>
<keyword evidence="4 10" id="KW-0808">Transferase</keyword>
<keyword evidence="8" id="KW-0067">ATP-binding</keyword>
<keyword evidence="6" id="KW-0547">Nucleotide-binding</keyword>